<dbReference type="GO" id="GO:0004386">
    <property type="term" value="F:helicase activity"/>
    <property type="evidence" value="ECO:0007669"/>
    <property type="project" value="UniProtKB-KW"/>
</dbReference>
<dbReference type="GO" id="GO:0016787">
    <property type="term" value="F:hydrolase activity"/>
    <property type="evidence" value="ECO:0007669"/>
    <property type="project" value="UniProtKB-KW"/>
</dbReference>
<feature type="domain" description="Helicase ATP-binding" evidence="7">
    <location>
        <begin position="455"/>
        <end position="622"/>
    </location>
</feature>
<dbReference type="Gene3D" id="3.30.870.10">
    <property type="entry name" value="Endonuclease Chain A"/>
    <property type="match status" value="1"/>
</dbReference>
<keyword evidence="4" id="KW-0067">ATP-binding</keyword>
<keyword evidence="3" id="KW-0347">Helicase</keyword>
<dbReference type="CDD" id="cd17926">
    <property type="entry name" value="DEXHc_RE"/>
    <property type="match status" value="1"/>
</dbReference>
<evidence type="ECO:0000259" key="6">
    <source>
        <dbReference type="PROSITE" id="PS50035"/>
    </source>
</evidence>
<evidence type="ECO:0000256" key="3">
    <source>
        <dbReference type="ARBA" id="ARBA00022806"/>
    </source>
</evidence>
<dbReference type="InterPro" id="IPR025202">
    <property type="entry name" value="PLD-like_dom"/>
</dbReference>
<name>A0A239GJT6_9FIRM</name>
<dbReference type="RefSeq" id="WP_089283874.1">
    <property type="nucleotide sequence ID" value="NZ_FZOJ01000017.1"/>
</dbReference>
<dbReference type="Pfam" id="PF13091">
    <property type="entry name" value="PLDc_2"/>
    <property type="match status" value="1"/>
</dbReference>
<dbReference type="InterPro" id="IPR050615">
    <property type="entry name" value="ATP-dep_DNA_Helicase"/>
</dbReference>
<dbReference type="PANTHER" id="PTHR11274:SF0">
    <property type="entry name" value="GENERAL TRANSCRIPTION AND DNA REPAIR FACTOR IIH HELICASE SUBUNIT XPB"/>
    <property type="match status" value="1"/>
</dbReference>
<dbReference type="AlphaFoldDB" id="A0A239GJT6"/>
<evidence type="ECO:0000259" key="7">
    <source>
        <dbReference type="PROSITE" id="PS51192"/>
    </source>
</evidence>
<evidence type="ECO:0008006" key="10">
    <source>
        <dbReference type="Google" id="ProtNLM"/>
    </source>
</evidence>
<keyword evidence="5" id="KW-0175">Coiled coil</keyword>
<dbReference type="Pfam" id="PF04851">
    <property type="entry name" value="ResIII"/>
    <property type="match status" value="1"/>
</dbReference>
<keyword evidence="1" id="KW-0547">Nucleotide-binding</keyword>
<evidence type="ECO:0000313" key="8">
    <source>
        <dbReference type="EMBL" id="SNS69437.1"/>
    </source>
</evidence>
<accession>A0A239GJT6</accession>
<dbReference type="Pfam" id="PF22548">
    <property type="entry name" value="AEP-TOTE"/>
    <property type="match status" value="1"/>
</dbReference>
<dbReference type="SUPFAM" id="SSF52540">
    <property type="entry name" value="P-loop containing nucleoside triphosphate hydrolases"/>
    <property type="match status" value="2"/>
</dbReference>
<keyword evidence="9" id="KW-1185">Reference proteome</keyword>
<dbReference type="InterPro" id="IPR054347">
    <property type="entry name" value="TOTE_primase"/>
</dbReference>
<dbReference type="SMART" id="SM00487">
    <property type="entry name" value="DEXDc"/>
    <property type="match status" value="1"/>
</dbReference>
<dbReference type="CDD" id="cd09126">
    <property type="entry name" value="PLDc_C_DEXD_like"/>
    <property type="match status" value="1"/>
</dbReference>
<evidence type="ECO:0000256" key="1">
    <source>
        <dbReference type="ARBA" id="ARBA00022741"/>
    </source>
</evidence>
<dbReference type="OrthoDB" id="9802848at2"/>
<dbReference type="InterPro" id="IPR027417">
    <property type="entry name" value="P-loop_NTPase"/>
</dbReference>
<dbReference type="CDD" id="cd18785">
    <property type="entry name" value="SF2_C"/>
    <property type="match status" value="1"/>
</dbReference>
<gene>
    <name evidence="8" type="ORF">SAMN05446037_101751</name>
</gene>
<organism evidence="8 9">
    <name type="scientific">Anaerovirgula multivorans</name>
    <dbReference type="NCBI Taxonomy" id="312168"/>
    <lineage>
        <taxon>Bacteria</taxon>
        <taxon>Bacillati</taxon>
        <taxon>Bacillota</taxon>
        <taxon>Clostridia</taxon>
        <taxon>Peptostreptococcales</taxon>
        <taxon>Natronincolaceae</taxon>
        <taxon>Anaerovirgula</taxon>
    </lineage>
</organism>
<dbReference type="SUPFAM" id="SSF56024">
    <property type="entry name" value="Phospholipase D/nuclease"/>
    <property type="match status" value="1"/>
</dbReference>
<keyword evidence="2" id="KW-0378">Hydrolase</keyword>
<proteinExistence type="predicted"/>
<protein>
    <recommendedName>
        <fullName evidence="10">Helicase</fullName>
    </recommendedName>
</protein>
<reference evidence="9" key="1">
    <citation type="submission" date="2017-06" db="EMBL/GenBank/DDBJ databases">
        <authorList>
            <person name="Varghese N."/>
            <person name="Submissions S."/>
        </authorList>
    </citation>
    <scope>NUCLEOTIDE SEQUENCE [LARGE SCALE GENOMIC DNA]</scope>
    <source>
        <strain evidence="9">SCA</strain>
    </source>
</reference>
<dbReference type="Proteomes" id="UP000198304">
    <property type="component" value="Unassembled WGS sequence"/>
</dbReference>
<dbReference type="EMBL" id="FZOJ01000017">
    <property type="protein sequence ID" value="SNS69437.1"/>
    <property type="molecule type" value="Genomic_DNA"/>
</dbReference>
<dbReference type="GO" id="GO:0003677">
    <property type="term" value="F:DNA binding"/>
    <property type="evidence" value="ECO:0007669"/>
    <property type="project" value="InterPro"/>
</dbReference>
<sequence>MNFEELLGKYETVLVENNNLKEEIRKLKAKLGIENSKTAPDEISEHKSEGEMFQQESIDHILYSSINNMSDPEEKIKMFMTLFKGREDVYAKRWENPKKGTAGYSPSCLNEWRPGVCGKPKGKCSECSYKAYAVLNEKVVDNHLRGRNNFVVGIYPLCLDETCYFLAIDFDGGEWQKDISVLREVCVEFNIPLAVERSRSGKGAHGWFFFKSPIPAALARKFGSALLTCAMSKRHEIKFASYDRFFPNQDTMPKGGLGNLIALPLQKAARENNNSEFIDENYQPYPDQWAFLGAIPKLSEDNIEILISKLCHGNELGVLIKDEEDQKPWEISKSKLLKNDFPKTVEIVKANMIFVPKAGISQRALNYFKRLAAFKNPEFYKAQAMRLSVKKLPRIISCSDETAEYLCLPRGCEADLKDVFKELNIDADFIDKTNYGKSIDIEFNGTLRDEQFLAMDKLLKYDNGILSGTTAFGKTVVAIKLIAERKVNTLIIVDKINLVSQWKKRLMEFLTINETLPDTDAGKKRGRKKAKSIIGQLGAGKDNLSGIIDIAVMQSLNRMGEVKDCVKNYGMVIVDECHHVSAFSFEKILKSVNARYVYGLTATPTRKDGHHPIIFMQCGPIRYRDDAKKQAEKRPFEHYIIPRFTSLRAPLDKDEKDISIQELYAEIVMNEMRNQQIIDDVVKSYENGRNCIVLTERTAHVKLLTKKLNERIPDVISLMGGMGAKNTREILERIANTPIDRQLTLVATGKYIGEGFDEPRLDTLFLAMPISWKGTLQQYAGRLHRLFENKNEVQIYDYVDIHVRMLEKMYNKRLTGYASIGYKAKGESIATESVDIIFDKSNFLPVYTNDIVNAAREVLIVSPFITKKRTLQMMQYLGVVLGNKVKAIVVTRPPEDFKDKDMTVLQSMIELLQDAGVIMVFRSNIHQKFAVIDQRIIWYGSINLLSFGSAEESIMRLESPNIANELIKSIEK</sequence>
<dbReference type="Gene3D" id="3.40.50.300">
    <property type="entry name" value="P-loop containing nucleotide triphosphate hydrolases"/>
    <property type="match status" value="2"/>
</dbReference>
<evidence type="ECO:0000256" key="5">
    <source>
        <dbReference type="SAM" id="Coils"/>
    </source>
</evidence>
<evidence type="ECO:0000256" key="2">
    <source>
        <dbReference type="ARBA" id="ARBA00022801"/>
    </source>
</evidence>
<evidence type="ECO:0000313" key="9">
    <source>
        <dbReference type="Proteomes" id="UP000198304"/>
    </source>
</evidence>
<feature type="domain" description="PLD phosphodiesterase" evidence="6">
    <location>
        <begin position="921"/>
        <end position="944"/>
    </location>
</feature>
<dbReference type="GO" id="GO:0006793">
    <property type="term" value="P:phosphorus metabolic process"/>
    <property type="evidence" value="ECO:0007669"/>
    <property type="project" value="UniProtKB-ARBA"/>
</dbReference>
<dbReference type="PROSITE" id="PS50035">
    <property type="entry name" value="PLD"/>
    <property type="match status" value="1"/>
</dbReference>
<dbReference type="PANTHER" id="PTHR11274">
    <property type="entry name" value="RAD25/XP-B DNA REPAIR HELICASE"/>
    <property type="match status" value="1"/>
</dbReference>
<dbReference type="InterPro" id="IPR006935">
    <property type="entry name" value="Helicase/UvrB_N"/>
</dbReference>
<feature type="coiled-coil region" evidence="5">
    <location>
        <begin position="3"/>
        <end position="37"/>
    </location>
</feature>
<dbReference type="InterPro" id="IPR001736">
    <property type="entry name" value="PLipase_D/transphosphatidylase"/>
</dbReference>
<dbReference type="PROSITE" id="PS51192">
    <property type="entry name" value="HELICASE_ATP_BIND_1"/>
    <property type="match status" value="1"/>
</dbReference>
<dbReference type="InterPro" id="IPR014001">
    <property type="entry name" value="Helicase_ATP-bd"/>
</dbReference>
<evidence type="ECO:0000256" key="4">
    <source>
        <dbReference type="ARBA" id="ARBA00022840"/>
    </source>
</evidence>
<dbReference type="GO" id="GO:0005524">
    <property type="term" value="F:ATP binding"/>
    <property type="evidence" value="ECO:0007669"/>
    <property type="project" value="UniProtKB-KW"/>
</dbReference>